<dbReference type="InterPro" id="IPR031755">
    <property type="entry name" value="Inhibitor_I66"/>
</dbReference>
<dbReference type="RefSeq" id="XP_040758706.1">
    <property type="nucleotide sequence ID" value="XM_040914750.1"/>
</dbReference>
<dbReference type="EMBL" id="KV427672">
    <property type="protein sequence ID" value="KZT00966.1"/>
    <property type="molecule type" value="Genomic_DNA"/>
</dbReference>
<dbReference type="GeneID" id="63831777"/>
<dbReference type="AlphaFoldDB" id="A0A165BFT6"/>
<organism evidence="1 2">
    <name type="scientific">Laetiporus sulphureus 93-53</name>
    <dbReference type="NCBI Taxonomy" id="1314785"/>
    <lineage>
        <taxon>Eukaryota</taxon>
        <taxon>Fungi</taxon>
        <taxon>Dikarya</taxon>
        <taxon>Basidiomycota</taxon>
        <taxon>Agaricomycotina</taxon>
        <taxon>Agaricomycetes</taxon>
        <taxon>Polyporales</taxon>
        <taxon>Laetiporus</taxon>
    </lineage>
</organism>
<accession>A0A165BFT6</accession>
<evidence type="ECO:0000313" key="2">
    <source>
        <dbReference type="Proteomes" id="UP000076871"/>
    </source>
</evidence>
<dbReference type="STRING" id="1314785.A0A165BFT6"/>
<reference evidence="1 2" key="1">
    <citation type="journal article" date="2016" name="Mol. Biol. Evol.">
        <title>Comparative Genomics of Early-Diverging Mushroom-Forming Fungi Provides Insights into the Origins of Lignocellulose Decay Capabilities.</title>
        <authorList>
            <person name="Nagy L.G."/>
            <person name="Riley R."/>
            <person name="Tritt A."/>
            <person name="Adam C."/>
            <person name="Daum C."/>
            <person name="Floudas D."/>
            <person name="Sun H."/>
            <person name="Yadav J.S."/>
            <person name="Pangilinan J."/>
            <person name="Larsson K.H."/>
            <person name="Matsuura K."/>
            <person name="Barry K."/>
            <person name="Labutti K."/>
            <person name="Kuo R."/>
            <person name="Ohm R.A."/>
            <person name="Bhattacharya S.S."/>
            <person name="Shirouzu T."/>
            <person name="Yoshinaga Y."/>
            <person name="Martin F.M."/>
            <person name="Grigoriev I.V."/>
            <person name="Hibbett D.S."/>
        </authorList>
    </citation>
    <scope>NUCLEOTIDE SEQUENCE [LARGE SCALE GENOMIC DNA]</scope>
    <source>
        <strain evidence="1 2">93-53</strain>
    </source>
</reference>
<dbReference type="OrthoDB" id="3266227at2759"/>
<gene>
    <name evidence="1" type="ORF">LAESUDRAFT_816156</name>
</gene>
<dbReference type="Gene3D" id="2.80.10.50">
    <property type="match status" value="1"/>
</dbReference>
<dbReference type="InParanoid" id="A0A165BFT6"/>
<dbReference type="Pfam" id="PF16850">
    <property type="entry name" value="Inhibitor_I66"/>
    <property type="match status" value="1"/>
</dbReference>
<protein>
    <recommendedName>
        <fullName evidence="3">Ricin B lectin domain-containing protein</fullName>
    </recommendedName>
</protein>
<keyword evidence="2" id="KW-1185">Reference proteome</keyword>
<dbReference type="GO" id="GO:0004867">
    <property type="term" value="F:serine-type endopeptidase inhibitor activity"/>
    <property type="evidence" value="ECO:0007669"/>
    <property type="project" value="InterPro"/>
</dbReference>
<name>A0A165BFT6_9APHY</name>
<dbReference type="SUPFAM" id="SSF50370">
    <property type="entry name" value="Ricin B-like lectins"/>
    <property type="match status" value="1"/>
</dbReference>
<proteinExistence type="predicted"/>
<evidence type="ECO:0000313" key="1">
    <source>
        <dbReference type="EMBL" id="KZT00966.1"/>
    </source>
</evidence>
<evidence type="ECO:0008006" key="3">
    <source>
        <dbReference type="Google" id="ProtNLM"/>
    </source>
</evidence>
<dbReference type="InterPro" id="IPR035992">
    <property type="entry name" value="Ricin_B-like_lectins"/>
</dbReference>
<dbReference type="Proteomes" id="UP000076871">
    <property type="component" value="Unassembled WGS sequence"/>
</dbReference>
<sequence length="193" mass="21842">MLHSVALRLHCTLGTNGVQHPAAGQAYIRGCTYCLCATIHRSRNMTLTSGTYTIRNVYYKTYATLKSADEAARLISTPHGNDAGRIWEIKYLADGKYTIRNHKFQTYAHCSHHAVADEQIVGSTYEQEWAIQEEAQKNHYTISPIEVEIFWGLTSGEEGTPVTLRRPFTDESNQWIITAHEVHKPESNHPAKK</sequence>